<gene>
    <name evidence="1" type="ORF">V9T40_013215</name>
</gene>
<evidence type="ECO:0000313" key="1">
    <source>
        <dbReference type="EMBL" id="KAK7595390.1"/>
    </source>
</evidence>
<comment type="caution">
    <text evidence="1">The sequence shown here is derived from an EMBL/GenBank/DDBJ whole genome shotgun (WGS) entry which is preliminary data.</text>
</comment>
<protein>
    <submittedName>
        <fullName evidence="1">Uncharacterized protein</fullName>
    </submittedName>
</protein>
<accession>A0AAN9TIP7</accession>
<evidence type="ECO:0000313" key="2">
    <source>
        <dbReference type="Proteomes" id="UP001367676"/>
    </source>
</evidence>
<dbReference type="EMBL" id="JBBCAQ010000018">
    <property type="protein sequence ID" value="KAK7595390.1"/>
    <property type="molecule type" value="Genomic_DNA"/>
</dbReference>
<dbReference type="AlphaFoldDB" id="A0AAN9TIP7"/>
<reference evidence="1 2" key="1">
    <citation type="submission" date="2024-03" db="EMBL/GenBank/DDBJ databases">
        <title>Adaptation during the transition from Ophiocordyceps entomopathogen to insect associate is accompanied by gene loss and intensified selection.</title>
        <authorList>
            <person name="Ward C.M."/>
            <person name="Onetto C.A."/>
            <person name="Borneman A.R."/>
        </authorList>
    </citation>
    <scope>NUCLEOTIDE SEQUENCE [LARGE SCALE GENOMIC DNA]</scope>
    <source>
        <strain evidence="1">AWRI1</strain>
        <tissue evidence="1">Single Adult Female</tissue>
    </source>
</reference>
<organism evidence="1 2">
    <name type="scientific">Parthenolecanium corni</name>
    <dbReference type="NCBI Taxonomy" id="536013"/>
    <lineage>
        <taxon>Eukaryota</taxon>
        <taxon>Metazoa</taxon>
        <taxon>Ecdysozoa</taxon>
        <taxon>Arthropoda</taxon>
        <taxon>Hexapoda</taxon>
        <taxon>Insecta</taxon>
        <taxon>Pterygota</taxon>
        <taxon>Neoptera</taxon>
        <taxon>Paraneoptera</taxon>
        <taxon>Hemiptera</taxon>
        <taxon>Sternorrhyncha</taxon>
        <taxon>Coccoidea</taxon>
        <taxon>Coccidae</taxon>
        <taxon>Parthenolecanium</taxon>
    </lineage>
</organism>
<dbReference type="Proteomes" id="UP001367676">
    <property type="component" value="Unassembled WGS sequence"/>
</dbReference>
<keyword evidence="2" id="KW-1185">Reference proteome</keyword>
<proteinExistence type="predicted"/>
<sequence>MSYLEVFVLRSCIRQLGATSRMPSLTFMPVGKHRVGDLVTNDEVFSLSNRRWRADEDRGPQQIVFVYGKRRSECESTVEYSPDS</sequence>
<name>A0AAN9TIP7_9HEMI</name>